<name>A0A9W7YAX4_9FUNG</name>
<dbReference type="EMBL" id="JANBOI010000520">
    <property type="protein sequence ID" value="KAJ1729997.1"/>
    <property type="molecule type" value="Genomic_DNA"/>
</dbReference>
<dbReference type="NCBIfam" id="TIGR01679">
    <property type="entry name" value="bact_FAD_ox"/>
    <property type="match status" value="1"/>
</dbReference>
<comment type="catalytic activity">
    <reaction evidence="13">
        <text>D-arabinono-1,4-lactone + O2 = dehydro-D-arabinono-1,4-lactone + H2O2 + H(+)</text>
        <dbReference type="Rhea" id="RHEA:23756"/>
        <dbReference type="ChEBI" id="CHEBI:15378"/>
        <dbReference type="ChEBI" id="CHEBI:15379"/>
        <dbReference type="ChEBI" id="CHEBI:16240"/>
        <dbReference type="ChEBI" id="CHEBI:16292"/>
        <dbReference type="ChEBI" id="CHEBI:58277"/>
        <dbReference type="EC" id="1.1.3.37"/>
    </reaction>
</comment>
<evidence type="ECO:0000256" key="7">
    <source>
        <dbReference type="ARBA" id="ARBA00022630"/>
    </source>
</evidence>
<reference evidence="15" key="1">
    <citation type="submission" date="2022-07" db="EMBL/GenBank/DDBJ databases">
        <title>Phylogenomic reconstructions and comparative analyses of Kickxellomycotina fungi.</title>
        <authorList>
            <person name="Reynolds N.K."/>
            <person name="Stajich J.E."/>
            <person name="Barry K."/>
            <person name="Grigoriev I.V."/>
            <person name="Crous P."/>
            <person name="Smith M.E."/>
        </authorList>
    </citation>
    <scope>NUCLEOTIDE SEQUENCE</scope>
    <source>
        <strain evidence="15">BCRC 34381</strain>
    </source>
</reference>
<sequence length="479" mass="54402">MLEQQQQQQQELAIGERALFDRLRSGPPGFRFRNWAGTFQSQPRWYLAPETEQDIVGIIHAARRTKLGVKAVGSGHSPSDIACTDSVMLNMDKMRRVLAHDAEACTLTVEAGIRLHDLHRELERRGMALSSVGRISDQSIGGAIATATHGTGIAFGDLSSAITGLVLVDGTGARRECSAQSNPDLFDAARCSLGALGIVTRVTVQCEPAFMLRAVQTPTTLDAVLDDLDGVVRSAEHVRIWWFPHTNSAVVWRASRTPADTPKQSPESLVRDRLYGFHIYQLQLYKARCAPDDIPRLAQEHFARRFDRRLEWVDDGYRVFNFDCLFPQYVNEWAVPLELAAPVLRQLRSWVDAQQQEKHGARVHFPVEVRFVRECSVWLSPAYKRTICHVGIIMYRPYHAPVPYKRYWRAFEDIMRAHQGRPHWAKAHTMTYRDLVDAYPRLSDFSGLREACDPDGIFVNDYIRRHITPPDPARGRPKL</sequence>
<dbReference type="PROSITE" id="PS51387">
    <property type="entry name" value="FAD_PCMH"/>
    <property type="match status" value="1"/>
</dbReference>
<accession>A0A9W7YAX4</accession>
<dbReference type="InterPro" id="IPR016169">
    <property type="entry name" value="FAD-bd_PCMH_sub2"/>
</dbReference>
<dbReference type="InterPro" id="IPR006094">
    <property type="entry name" value="Oxid_FAD_bind_N"/>
</dbReference>
<dbReference type="InterPro" id="IPR006093">
    <property type="entry name" value="Oxy_OxRdtase_FAD_BS"/>
</dbReference>
<evidence type="ECO:0000256" key="8">
    <source>
        <dbReference type="ARBA" id="ARBA00022644"/>
    </source>
</evidence>
<dbReference type="PANTHER" id="PTHR43762:SF1">
    <property type="entry name" value="D-ARABINONO-1,4-LACTONE OXIDASE"/>
    <property type="match status" value="1"/>
</dbReference>
<dbReference type="Pfam" id="PF01565">
    <property type="entry name" value="FAD_binding_4"/>
    <property type="match status" value="1"/>
</dbReference>
<dbReference type="AlphaFoldDB" id="A0A9W7YAX4"/>
<dbReference type="Proteomes" id="UP001143981">
    <property type="component" value="Unassembled WGS sequence"/>
</dbReference>
<dbReference type="Gene3D" id="3.30.43.10">
    <property type="entry name" value="Uridine Diphospho-n-acetylenolpyruvylglucosamine Reductase, domain 2"/>
    <property type="match status" value="1"/>
</dbReference>
<dbReference type="InterPro" id="IPR016166">
    <property type="entry name" value="FAD-bd_PCMH"/>
</dbReference>
<evidence type="ECO:0000256" key="9">
    <source>
        <dbReference type="ARBA" id="ARBA00022827"/>
    </source>
</evidence>
<dbReference type="PIRSF" id="PIRSF000136">
    <property type="entry name" value="LGO_GLO"/>
    <property type="match status" value="1"/>
</dbReference>
<gene>
    <name evidence="15" type="primary">ALO1</name>
    <name evidence="15" type="ORF">LPJ61_003253</name>
</gene>
<keyword evidence="11" id="KW-0472">Membrane</keyword>
<evidence type="ECO:0000256" key="3">
    <source>
        <dbReference type="ARBA" id="ARBA00005083"/>
    </source>
</evidence>
<evidence type="ECO:0000256" key="1">
    <source>
        <dbReference type="ARBA" id="ARBA00001974"/>
    </source>
</evidence>
<evidence type="ECO:0000313" key="15">
    <source>
        <dbReference type="EMBL" id="KAJ1729997.1"/>
    </source>
</evidence>
<comment type="subcellular location">
    <subcellularLocation>
        <location evidence="2">Membrane</location>
    </subcellularLocation>
    <subcellularLocation>
        <location evidence="13">Mitochondrion membrane</location>
    </subcellularLocation>
</comment>
<keyword evidence="7 13" id="KW-0285">Flavoprotein</keyword>
<evidence type="ECO:0000256" key="4">
    <source>
        <dbReference type="ARBA" id="ARBA00005147"/>
    </source>
</evidence>
<evidence type="ECO:0000259" key="14">
    <source>
        <dbReference type="PROSITE" id="PS51387"/>
    </source>
</evidence>
<protein>
    <recommendedName>
        <fullName evidence="6 13">D-arabinono-1,4-lactone oxidase</fullName>
        <shortName evidence="13">ALO</shortName>
        <ecNumber evidence="6 13">1.1.3.37</ecNumber>
    </recommendedName>
    <alternativeName>
        <fullName evidence="12 13">L-galactono-gamma-lactone oxidase</fullName>
    </alternativeName>
</protein>
<keyword evidence="8" id="KW-0060">Ascorbate biosynthesis</keyword>
<comment type="pathway">
    <text evidence="3 13">Cofactor biosynthesis; D-erythroascorbate biosynthesis; dehydro-D-arabinono-1,4-lactone from D-arabinose: step 2/2.</text>
</comment>
<evidence type="ECO:0000256" key="13">
    <source>
        <dbReference type="RuleBase" id="RU367158"/>
    </source>
</evidence>
<keyword evidence="9 13" id="KW-0274">FAD</keyword>
<dbReference type="InterPro" id="IPR016171">
    <property type="entry name" value="Vanillyl_alc_oxidase_C-sub2"/>
</dbReference>
<evidence type="ECO:0000256" key="2">
    <source>
        <dbReference type="ARBA" id="ARBA00004370"/>
    </source>
</evidence>
<dbReference type="EC" id="1.1.3.37" evidence="6 13"/>
<dbReference type="Gene3D" id="3.30.70.2520">
    <property type="match status" value="1"/>
</dbReference>
<keyword evidence="10 13" id="KW-0560">Oxidoreductase</keyword>
<evidence type="ECO:0000256" key="11">
    <source>
        <dbReference type="ARBA" id="ARBA00023136"/>
    </source>
</evidence>
<dbReference type="InterPro" id="IPR010031">
    <property type="entry name" value="FAD_lactone_oxidase-like"/>
</dbReference>
<dbReference type="GO" id="GO:0019853">
    <property type="term" value="P:L-ascorbic acid biosynthetic process"/>
    <property type="evidence" value="ECO:0007669"/>
    <property type="project" value="UniProtKB-KW"/>
</dbReference>
<dbReference type="Gene3D" id="3.30.465.10">
    <property type="match status" value="1"/>
</dbReference>
<dbReference type="SUPFAM" id="SSF56176">
    <property type="entry name" value="FAD-binding/transporter-associated domain-like"/>
    <property type="match status" value="1"/>
</dbReference>
<evidence type="ECO:0000256" key="5">
    <source>
        <dbReference type="ARBA" id="ARBA00005466"/>
    </source>
</evidence>
<organism evidence="15 16">
    <name type="scientific">Coemansia biformis</name>
    <dbReference type="NCBI Taxonomy" id="1286918"/>
    <lineage>
        <taxon>Eukaryota</taxon>
        <taxon>Fungi</taxon>
        <taxon>Fungi incertae sedis</taxon>
        <taxon>Zoopagomycota</taxon>
        <taxon>Kickxellomycotina</taxon>
        <taxon>Kickxellomycetes</taxon>
        <taxon>Kickxellales</taxon>
        <taxon>Kickxellaceae</taxon>
        <taxon>Coemansia</taxon>
    </lineage>
</organism>
<dbReference type="NCBIfam" id="TIGR01678">
    <property type="entry name" value="FAD_lactone_ox"/>
    <property type="match status" value="1"/>
</dbReference>
<proteinExistence type="inferred from homology"/>
<evidence type="ECO:0000256" key="12">
    <source>
        <dbReference type="ARBA" id="ARBA00033418"/>
    </source>
</evidence>
<evidence type="ECO:0000256" key="10">
    <source>
        <dbReference type="ARBA" id="ARBA00023002"/>
    </source>
</evidence>
<dbReference type="GO" id="GO:0071949">
    <property type="term" value="F:FAD binding"/>
    <property type="evidence" value="ECO:0007669"/>
    <property type="project" value="UniProtKB-UniRule"/>
</dbReference>
<dbReference type="InterPro" id="IPR007173">
    <property type="entry name" value="ALO_C"/>
</dbReference>
<keyword evidence="16" id="KW-1185">Reference proteome</keyword>
<feature type="domain" description="FAD-binding PCMH-type" evidence="14">
    <location>
        <begin position="38"/>
        <end position="209"/>
    </location>
</feature>
<dbReference type="InterPro" id="IPR030654">
    <property type="entry name" value="Sugar_lactone_oxidase"/>
</dbReference>
<evidence type="ECO:0000256" key="6">
    <source>
        <dbReference type="ARBA" id="ARBA00013136"/>
    </source>
</evidence>
<dbReference type="GO" id="GO:0031966">
    <property type="term" value="C:mitochondrial membrane"/>
    <property type="evidence" value="ECO:0007669"/>
    <property type="project" value="UniProtKB-SubCell"/>
</dbReference>
<comment type="caution">
    <text evidence="15">The sequence shown here is derived from an EMBL/GenBank/DDBJ whole genome shotgun (WGS) entry which is preliminary data.</text>
</comment>
<keyword evidence="13" id="KW-0496">Mitochondrion</keyword>
<dbReference type="PANTHER" id="PTHR43762">
    <property type="entry name" value="L-GULONOLACTONE OXIDASE"/>
    <property type="match status" value="1"/>
</dbReference>
<dbReference type="GO" id="GO:0003885">
    <property type="term" value="F:D-arabinono-1,4-lactone oxidase activity"/>
    <property type="evidence" value="ECO:0007669"/>
    <property type="project" value="UniProtKB-UniRule"/>
</dbReference>
<evidence type="ECO:0000313" key="16">
    <source>
        <dbReference type="Proteomes" id="UP001143981"/>
    </source>
</evidence>
<dbReference type="InterPro" id="IPR036318">
    <property type="entry name" value="FAD-bd_PCMH-like_sf"/>
</dbReference>
<comment type="similarity">
    <text evidence="5 13">Belongs to the oxygen-dependent FAD-linked oxidoreductase family.</text>
</comment>
<dbReference type="Gene3D" id="1.10.45.10">
    <property type="entry name" value="Vanillyl-alcohol Oxidase, Chain A, domain 4"/>
    <property type="match status" value="1"/>
</dbReference>
<dbReference type="PROSITE" id="PS00862">
    <property type="entry name" value="OX2_COVAL_FAD"/>
    <property type="match status" value="1"/>
</dbReference>
<comment type="cofactor">
    <cofactor evidence="1 13">
        <name>FAD</name>
        <dbReference type="ChEBI" id="CHEBI:57692"/>
    </cofactor>
</comment>
<dbReference type="Pfam" id="PF04030">
    <property type="entry name" value="ALO"/>
    <property type="match status" value="1"/>
</dbReference>
<dbReference type="OrthoDB" id="610608at2759"/>
<comment type="pathway">
    <text evidence="4">Cofactor biosynthesis; L-ascorbate biosynthesis.</text>
</comment>
<dbReference type="InterPro" id="IPR016167">
    <property type="entry name" value="FAD-bd_PCMH_sub1"/>
</dbReference>